<evidence type="ECO:0000313" key="3">
    <source>
        <dbReference type="Proteomes" id="UP000586093"/>
    </source>
</evidence>
<feature type="compositionally biased region" description="Basic and acidic residues" evidence="1">
    <location>
        <begin position="57"/>
        <end position="74"/>
    </location>
</feature>
<feature type="compositionally biased region" description="Gly residues" evidence="1">
    <location>
        <begin position="141"/>
        <end position="152"/>
    </location>
</feature>
<evidence type="ECO:0000256" key="1">
    <source>
        <dbReference type="SAM" id="MobiDB-lite"/>
    </source>
</evidence>
<evidence type="ECO:0000313" key="2">
    <source>
        <dbReference type="EMBL" id="MBB1160642.1"/>
    </source>
</evidence>
<gene>
    <name evidence="2" type="ORF">H4F90_01435</name>
</gene>
<reference evidence="2 3" key="1">
    <citation type="submission" date="2020-08" db="EMBL/GenBank/DDBJ databases">
        <title>Aquariorum lacteus gen. nov., sp. nov., a new member of the family Comamonadaceae, isolated from freshwater aquarium.</title>
        <authorList>
            <person name="Chun S.-J."/>
        </authorList>
    </citation>
    <scope>NUCLEOTIDE SEQUENCE [LARGE SCALE GENOMIC DNA]</scope>
    <source>
        <strain evidence="2 3">SJAQ100</strain>
    </source>
</reference>
<sequence length="152" mass="14902">MHSPLLPPGRRLGRGWPGLAPAATLVLLAASALASPPRPDPLDPAAPVPPLLHRSAVAEHRSLPATGRDWREANDTVGRLGGWRGHLGPASGEPPAPGATVPAAAAGRGGPATPSPDPQPGPSGHGGHQGHQGHPSAAPAGQGGPQGVGGAR</sequence>
<proteinExistence type="predicted"/>
<protein>
    <submittedName>
        <fullName evidence="2">Uncharacterized protein</fullName>
    </submittedName>
</protein>
<feature type="region of interest" description="Disordered" evidence="1">
    <location>
        <begin position="57"/>
        <end position="152"/>
    </location>
</feature>
<accession>A0A839HIJ1</accession>
<keyword evidence="3" id="KW-1185">Reference proteome</keyword>
<organism evidence="2 3">
    <name type="scientific">Aquariibacter albus</name>
    <dbReference type="NCBI Taxonomy" id="2759899"/>
    <lineage>
        <taxon>Bacteria</taxon>
        <taxon>Pseudomonadati</taxon>
        <taxon>Pseudomonadota</taxon>
        <taxon>Betaproteobacteria</taxon>
        <taxon>Burkholderiales</taxon>
        <taxon>Sphaerotilaceae</taxon>
        <taxon>Aquariibacter</taxon>
    </lineage>
</organism>
<name>A0A839HIJ1_9BURK</name>
<dbReference type="Proteomes" id="UP000586093">
    <property type="component" value="Unassembled WGS sequence"/>
</dbReference>
<dbReference type="RefSeq" id="WP_182660772.1">
    <property type="nucleotide sequence ID" value="NZ_JACIVI010000001.1"/>
</dbReference>
<dbReference type="EMBL" id="JACIVI010000001">
    <property type="protein sequence ID" value="MBB1160642.1"/>
    <property type="molecule type" value="Genomic_DNA"/>
</dbReference>
<comment type="caution">
    <text evidence="2">The sequence shown here is derived from an EMBL/GenBank/DDBJ whole genome shotgun (WGS) entry which is preliminary data.</text>
</comment>
<dbReference type="AlphaFoldDB" id="A0A839HIJ1"/>